<dbReference type="GO" id="GO:0005524">
    <property type="term" value="F:ATP binding"/>
    <property type="evidence" value="ECO:0007669"/>
    <property type="project" value="UniProtKB-KW"/>
</dbReference>
<feature type="transmembrane region" description="Helical" evidence="9">
    <location>
        <begin position="21"/>
        <end position="43"/>
    </location>
</feature>
<dbReference type="CDD" id="cd18579">
    <property type="entry name" value="ABC_6TM_ABCC_D1"/>
    <property type="match status" value="1"/>
</dbReference>
<dbReference type="InterPro" id="IPR003593">
    <property type="entry name" value="AAA+_ATPase"/>
</dbReference>
<dbReference type="Gene3D" id="1.20.1560.10">
    <property type="entry name" value="ABC transporter type 1, transmembrane domain"/>
    <property type="match status" value="2"/>
</dbReference>
<dbReference type="KEGG" id="tps:THAPS_41403"/>
<accession>B5YNM5</accession>
<dbReference type="FunFam" id="3.40.50.300:FF:000163">
    <property type="entry name" value="Multidrug resistance-associated protein member 4"/>
    <property type="match status" value="1"/>
</dbReference>
<gene>
    <name evidence="12" type="ORF">THAPS_41403</name>
</gene>
<feature type="domain" description="ABC transmembrane type-1" evidence="11">
    <location>
        <begin position="1"/>
        <end position="192"/>
    </location>
</feature>
<dbReference type="Pfam" id="PF00005">
    <property type="entry name" value="ABC_tran"/>
    <property type="match status" value="2"/>
</dbReference>
<dbReference type="CDD" id="cd03244">
    <property type="entry name" value="ABCC_MRP_domain2"/>
    <property type="match status" value="1"/>
</dbReference>
<dbReference type="Proteomes" id="UP000001449">
    <property type="component" value="Chromosome 7"/>
</dbReference>
<dbReference type="InParanoid" id="B5YNM5"/>
<dbReference type="Gene3D" id="3.40.50.300">
    <property type="entry name" value="P-loop containing nucleotide triphosphate hydrolases"/>
    <property type="match status" value="2"/>
</dbReference>
<comment type="subcellular location">
    <subcellularLocation>
        <location evidence="1">Membrane</location>
        <topology evidence="1">Multi-pass membrane protein</topology>
    </subcellularLocation>
</comment>
<dbReference type="InterPro" id="IPR011527">
    <property type="entry name" value="ABC1_TM_dom"/>
</dbReference>
<feature type="transmembrane region" description="Helical" evidence="9">
    <location>
        <begin position="663"/>
        <end position="691"/>
    </location>
</feature>
<keyword evidence="3 9" id="KW-0812">Transmembrane</keyword>
<evidence type="ECO:0000256" key="6">
    <source>
        <dbReference type="ARBA" id="ARBA00022989"/>
    </source>
</evidence>
<feature type="transmembrane region" description="Helical" evidence="9">
    <location>
        <begin position="549"/>
        <end position="567"/>
    </location>
</feature>
<feature type="region of interest" description="Disordered" evidence="8">
    <location>
        <begin position="463"/>
        <end position="494"/>
    </location>
</feature>
<dbReference type="PANTHER" id="PTHR24223">
    <property type="entry name" value="ATP-BINDING CASSETTE SUB-FAMILY C"/>
    <property type="match status" value="1"/>
</dbReference>
<organism evidence="12 13">
    <name type="scientific">Thalassiosira pseudonana</name>
    <name type="common">Marine diatom</name>
    <name type="synonym">Cyclotella nana</name>
    <dbReference type="NCBI Taxonomy" id="35128"/>
    <lineage>
        <taxon>Eukaryota</taxon>
        <taxon>Sar</taxon>
        <taxon>Stramenopiles</taxon>
        <taxon>Ochrophyta</taxon>
        <taxon>Bacillariophyta</taxon>
        <taxon>Coscinodiscophyceae</taxon>
        <taxon>Thalassiosirophycidae</taxon>
        <taxon>Thalassiosirales</taxon>
        <taxon>Thalassiosiraceae</taxon>
        <taxon>Thalassiosira</taxon>
    </lineage>
</organism>
<protein>
    <submittedName>
        <fullName evidence="12">ABC transporter</fullName>
    </submittedName>
</protein>
<keyword evidence="6 9" id="KW-1133">Transmembrane helix</keyword>
<dbReference type="GO" id="GO:0016020">
    <property type="term" value="C:membrane"/>
    <property type="evidence" value="ECO:0007669"/>
    <property type="project" value="UniProtKB-SubCell"/>
</dbReference>
<dbReference type="STRING" id="35128.B5YNM5"/>
<dbReference type="GO" id="GO:0055085">
    <property type="term" value="P:transmembrane transport"/>
    <property type="evidence" value="ECO:0000318"/>
    <property type="project" value="GO_Central"/>
</dbReference>
<dbReference type="EMBL" id="CP001160">
    <property type="protein sequence ID" value="ACI64658.1"/>
    <property type="molecule type" value="Genomic_DNA"/>
</dbReference>
<dbReference type="PROSITE" id="PS00211">
    <property type="entry name" value="ABC_TRANSPORTER_1"/>
    <property type="match status" value="1"/>
</dbReference>
<keyword evidence="2" id="KW-0813">Transport</keyword>
<feature type="transmembrane region" description="Helical" evidence="9">
    <location>
        <begin position="579"/>
        <end position="601"/>
    </location>
</feature>
<dbReference type="PROSITE" id="PS50893">
    <property type="entry name" value="ABC_TRANSPORTER_2"/>
    <property type="match status" value="2"/>
</dbReference>
<feature type="transmembrane region" description="Helical" evidence="9">
    <location>
        <begin position="166"/>
        <end position="191"/>
    </location>
</feature>
<proteinExistence type="predicted"/>
<evidence type="ECO:0000256" key="5">
    <source>
        <dbReference type="ARBA" id="ARBA00022840"/>
    </source>
</evidence>
<feature type="transmembrane region" description="Helical" evidence="9">
    <location>
        <begin position="125"/>
        <end position="154"/>
    </location>
</feature>
<dbReference type="RefSeq" id="XP_002295941.1">
    <property type="nucleotide sequence ID" value="XM_002295905.1"/>
</dbReference>
<dbReference type="InterPro" id="IPR044726">
    <property type="entry name" value="ABCC_6TM_D2"/>
</dbReference>
<dbReference type="GO" id="GO:0140359">
    <property type="term" value="F:ABC-type transporter activity"/>
    <property type="evidence" value="ECO:0000318"/>
    <property type="project" value="GO_Central"/>
</dbReference>
<dbReference type="OMA" id="ACAQWFH"/>
<evidence type="ECO:0000313" key="13">
    <source>
        <dbReference type="Proteomes" id="UP000001449"/>
    </source>
</evidence>
<evidence type="ECO:0000256" key="8">
    <source>
        <dbReference type="SAM" id="MobiDB-lite"/>
    </source>
</evidence>
<feature type="compositionally biased region" description="Basic and acidic residues" evidence="8">
    <location>
        <begin position="463"/>
        <end position="478"/>
    </location>
</feature>
<dbReference type="InterPro" id="IPR044746">
    <property type="entry name" value="ABCC_6TM_D1"/>
</dbReference>
<reference evidence="12 13" key="1">
    <citation type="journal article" date="2004" name="Science">
        <title>The genome of the diatom Thalassiosira pseudonana: ecology, evolution, and metabolism.</title>
        <authorList>
            <person name="Armbrust E.V."/>
            <person name="Berges J.A."/>
            <person name="Bowler C."/>
            <person name="Green B.R."/>
            <person name="Martinez D."/>
            <person name="Putnam N.H."/>
            <person name="Zhou S."/>
            <person name="Allen A.E."/>
            <person name="Apt K.E."/>
            <person name="Bechner M."/>
            <person name="Brzezinski M.A."/>
            <person name="Chaal B.K."/>
            <person name="Chiovitti A."/>
            <person name="Davis A.K."/>
            <person name="Demarest M.S."/>
            <person name="Detter J.C."/>
            <person name="Glavina T."/>
            <person name="Goodstein D."/>
            <person name="Hadi M.Z."/>
            <person name="Hellsten U."/>
            <person name="Hildebrand M."/>
            <person name="Jenkins B.D."/>
            <person name="Jurka J."/>
            <person name="Kapitonov V.V."/>
            <person name="Kroger N."/>
            <person name="Lau W.W."/>
            <person name="Lane T.W."/>
            <person name="Larimer F.W."/>
            <person name="Lippmeier J.C."/>
            <person name="Lucas S."/>
            <person name="Medina M."/>
            <person name="Montsant A."/>
            <person name="Obornik M."/>
            <person name="Parker M.S."/>
            <person name="Palenik B."/>
            <person name="Pazour G.J."/>
            <person name="Richardson P.M."/>
            <person name="Rynearson T.A."/>
            <person name="Saito M.A."/>
            <person name="Schwartz D.C."/>
            <person name="Thamatrakoln K."/>
            <person name="Valentin K."/>
            <person name="Vardi A."/>
            <person name="Wilkerson F.P."/>
            <person name="Rokhsar D.S."/>
        </authorList>
    </citation>
    <scope>NUCLEOTIDE SEQUENCE [LARGE SCALE GENOMIC DNA]</scope>
    <source>
        <strain evidence="12 13">CCMP1335</strain>
    </source>
</reference>
<evidence type="ECO:0000256" key="1">
    <source>
        <dbReference type="ARBA" id="ARBA00004141"/>
    </source>
</evidence>
<dbReference type="HOGENOM" id="CLU_000604_27_1_1"/>
<feature type="transmembrane region" description="Helical" evidence="9">
    <location>
        <begin position="525"/>
        <end position="543"/>
    </location>
</feature>
<dbReference type="SUPFAM" id="SSF90123">
    <property type="entry name" value="ABC transporter transmembrane region"/>
    <property type="match status" value="2"/>
</dbReference>
<dbReference type="InterPro" id="IPR017871">
    <property type="entry name" value="ABC_transporter-like_CS"/>
</dbReference>
<sequence length="1104" mass="120460">MTSTGQVVNMMSNDTSQLQRFLQFFGFTIVAPVQIVIALVLIYRQVGNATWVGVGFMFLLIPVNGVVFSNISKMRRKVLKYSDARVKMVNEILGGIRIIKFYGWEKAFGKEVDRLRTKELRALTVLAYTSAIGFSLIMLSAPIINPILVFLAYINTQSSSLDAATAFTTIALFNILRFPFAFLPMGFLQFIQSRIALRRLSRYLELSELSSYVVNGMPPELGDDADAPTMDDDTKESRIALKNIACSIERGSLVAVVGTVGSGKSSLLSAILGEMEPIDGSKVFMPTKEGEVYHDNLVSYCSQSPWVVNDTLRGNILFGRPYDDDRYNEVVAACALVDDLVVLPAGDMTEIGERGINLSGGQKARVALARSMYSQETQLMLLDDPLSAVDAHVGEHLFREAITGSISKGTTRVLVTHHVHFLPRCDSILVLDKGMIIHSGSYHELVARGVDFAGAIEVEQKEVAAEGEKDAEESKPDAEVAVGAETEGGEATKAATDKLKQAGKKLMSDEEAAEGSIQGSMYKHYAAAGGTLVFISIFVIQGLGRASEIMANFWLSIWAEATTNAMMIQQPLTQEKTMWYLNIYAAFGIGGVLCLTFRSIAMAVHRLHASKKLHDALTDRILRAPVAFFDVTPIGRVLNRFAADMDKIDLELTQSLGQAVSTVFSVLGAVGAIVAATKGTLLVAFIPIGYINYVIQKWFRKSSTELQRAASVANSPIFTDFSQMLSGTSTIRAYGKQSKFFNNCQTSFDNFNAIYSAIQQAFFWLGLRLDVLGGSVGTIIGAIALATKDTGFIPAGWVGLALSYSIEVTGYLKHGVRMIATVEADMNSVERVLYYSNNIESEAPLVTDEDPKVEWPSKGEIVIQHASMRYRDGPLVLKDLSLSIKGGEKIGVVGRTGSGKSSLMSALFRITEIESDGGKILIDGVDMAKIGLGLLRLNLSIIPQDPVMFSNTVRYNLDPFGECSEYDLWEALKKVQLAEVVAVLPGGLDEQVVEGGENFSMGQRQLLCIARSLLRRPKILVMDEATASIDNTTDAAIQQMIRENFADATILTIAHRLNTIMDSDRVLVLDDGRVAEFDSPSALLSKTEGIFKSMVDKSKSAHNS</sequence>
<evidence type="ECO:0000256" key="7">
    <source>
        <dbReference type="ARBA" id="ARBA00023136"/>
    </source>
</evidence>
<feature type="transmembrane region" description="Helical" evidence="9">
    <location>
        <begin position="49"/>
        <end position="71"/>
    </location>
</feature>
<dbReference type="FunFam" id="3.40.50.300:FF:002576">
    <property type="entry name" value="ABC transporter, putative"/>
    <property type="match status" value="1"/>
</dbReference>
<dbReference type="InterPro" id="IPR003439">
    <property type="entry name" value="ABC_transporter-like_ATP-bd"/>
</dbReference>
<dbReference type="CDD" id="cd03250">
    <property type="entry name" value="ABCC_MRP_domain1"/>
    <property type="match status" value="1"/>
</dbReference>
<dbReference type="PaxDb" id="35128-Thaps41403"/>
<feature type="domain" description="ABC transporter" evidence="10">
    <location>
        <begin position="204"/>
        <end position="458"/>
    </location>
</feature>
<keyword evidence="13" id="KW-1185">Reference proteome</keyword>
<evidence type="ECO:0000313" key="12">
    <source>
        <dbReference type="EMBL" id="ACI64658.1"/>
    </source>
</evidence>
<dbReference type="PROSITE" id="PS50929">
    <property type="entry name" value="ABC_TM1F"/>
    <property type="match status" value="2"/>
</dbReference>
<evidence type="ECO:0000259" key="11">
    <source>
        <dbReference type="PROSITE" id="PS50929"/>
    </source>
</evidence>
<dbReference type="SMART" id="SM00382">
    <property type="entry name" value="AAA"/>
    <property type="match status" value="2"/>
</dbReference>
<name>B5YNM5_THAPS</name>
<evidence type="ECO:0000256" key="9">
    <source>
        <dbReference type="SAM" id="Phobius"/>
    </source>
</evidence>
<dbReference type="SUPFAM" id="SSF52540">
    <property type="entry name" value="P-loop containing nucleoside triphosphate hydrolases"/>
    <property type="match status" value="2"/>
</dbReference>
<feature type="compositionally biased region" description="Low complexity" evidence="8">
    <location>
        <begin position="479"/>
        <end position="494"/>
    </location>
</feature>
<evidence type="ECO:0000259" key="10">
    <source>
        <dbReference type="PROSITE" id="PS50893"/>
    </source>
</evidence>
<dbReference type="InterPro" id="IPR036640">
    <property type="entry name" value="ABC1_TM_sf"/>
</dbReference>
<keyword evidence="4" id="KW-0547">Nucleotide-binding</keyword>
<dbReference type="GO" id="GO:0016887">
    <property type="term" value="F:ATP hydrolysis activity"/>
    <property type="evidence" value="ECO:0007669"/>
    <property type="project" value="InterPro"/>
</dbReference>
<dbReference type="Pfam" id="PF00664">
    <property type="entry name" value="ABC_membrane"/>
    <property type="match status" value="2"/>
</dbReference>
<dbReference type="eggNOG" id="KOG0054">
    <property type="taxonomic scope" value="Eukaryota"/>
</dbReference>
<evidence type="ECO:0000256" key="2">
    <source>
        <dbReference type="ARBA" id="ARBA00022448"/>
    </source>
</evidence>
<keyword evidence="7 9" id="KW-0472">Membrane</keyword>
<feature type="domain" description="ABC transporter" evidence="10">
    <location>
        <begin position="861"/>
        <end position="1096"/>
    </location>
</feature>
<dbReference type="CDD" id="cd18580">
    <property type="entry name" value="ABC_6TM_ABCC_D2"/>
    <property type="match status" value="1"/>
</dbReference>
<dbReference type="AlphaFoldDB" id="B5YNM5"/>
<dbReference type="FunCoup" id="B5YNM5">
    <property type="interactions" value="3"/>
</dbReference>
<dbReference type="InterPro" id="IPR050173">
    <property type="entry name" value="ABC_transporter_C-like"/>
</dbReference>
<dbReference type="GeneID" id="7450714"/>
<keyword evidence="5" id="KW-0067">ATP-binding</keyword>
<dbReference type="PANTHER" id="PTHR24223:SF415">
    <property type="entry name" value="FI20190P1"/>
    <property type="match status" value="1"/>
</dbReference>
<reference evidence="12 13" key="2">
    <citation type="journal article" date="2008" name="Nature">
        <title>The Phaeodactylum genome reveals the evolutionary history of diatom genomes.</title>
        <authorList>
            <person name="Bowler C."/>
            <person name="Allen A.E."/>
            <person name="Badger J.H."/>
            <person name="Grimwood J."/>
            <person name="Jabbari K."/>
            <person name="Kuo A."/>
            <person name="Maheswari U."/>
            <person name="Martens C."/>
            <person name="Maumus F."/>
            <person name="Otillar R.P."/>
            <person name="Rayko E."/>
            <person name="Salamov A."/>
            <person name="Vandepoele K."/>
            <person name="Beszteri B."/>
            <person name="Gruber A."/>
            <person name="Heijde M."/>
            <person name="Katinka M."/>
            <person name="Mock T."/>
            <person name="Valentin K."/>
            <person name="Verret F."/>
            <person name="Berges J.A."/>
            <person name="Brownlee C."/>
            <person name="Cadoret J.P."/>
            <person name="Chiovitti A."/>
            <person name="Choi C.J."/>
            <person name="Coesel S."/>
            <person name="De Martino A."/>
            <person name="Detter J.C."/>
            <person name="Durkin C."/>
            <person name="Falciatore A."/>
            <person name="Fournet J."/>
            <person name="Haruta M."/>
            <person name="Huysman M.J."/>
            <person name="Jenkins B.D."/>
            <person name="Jiroutova K."/>
            <person name="Jorgensen R.E."/>
            <person name="Joubert Y."/>
            <person name="Kaplan A."/>
            <person name="Kroger N."/>
            <person name="Kroth P.G."/>
            <person name="La Roche J."/>
            <person name="Lindquist E."/>
            <person name="Lommer M."/>
            <person name="Martin-Jezequel V."/>
            <person name="Lopez P.J."/>
            <person name="Lucas S."/>
            <person name="Mangogna M."/>
            <person name="McGinnis K."/>
            <person name="Medlin L.K."/>
            <person name="Montsant A."/>
            <person name="Oudot-Le Secq M.P."/>
            <person name="Napoli C."/>
            <person name="Obornik M."/>
            <person name="Parker M.S."/>
            <person name="Petit J.L."/>
            <person name="Porcel B.M."/>
            <person name="Poulsen N."/>
            <person name="Robison M."/>
            <person name="Rychlewski L."/>
            <person name="Rynearson T.A."/>
            <person name="Schmutz J."/>
            <person name="Shapiro H."/>
            <person name="Siaut M."/>
            <person name="Stanley M."/>
            <person name="Sussman M.R."/>
            <person name="Taylor A.R."/>
            <person name="Vardi A."/>
            <person name="von Dassow P."/>
            <person name="Vyverman W."/>
            <person name="Willis A."/>
            <person name="Wyrwicz L.S."/>
            <person name="Rokhsar D.S."/>
            <person name="Weissenbach J."/>
            <person name="Armbrust E.V."/>
            <person name="Green B.R."/>
            <person name="Van de Peer Y."/>
            <person name="Grigoriev I.V."/>
        </authorList>
    </citation>
    <scope>NUCLEOTIDE SEQUENCE [LARGE SCALE GENOMIC DNA]</scope>
    <source>
        <strain evidence="12 13">CCMP1335</strain>
    </source>
</reference>
<dbReference type="FunFam" id="1.20.1560.10:FF:000595">
    <property type="entry name" value="ABC transporter"/>
    <property type="match status" value="1"/>
</dbReference>
<evidence type="ECO:0000256" key="3">
    <source>
        <dbReference type="ARBA" id="ARBA00022692"/>
    </source>
</evidence>
<dbReference type="InterPro" id="IPR027417">
    <property type="entry name" value="P-loop_NTPase"/>
</dbReference>
<evidence type="ECO:0000256" key="4">
    <source>
        <dbReference type="ARBA" id="ARBA00022741"/>
    </source>
</evidence>
<feature type="domain" description="ABC transmembrane type-1" evidence="11">
    <location>
        <begin position="537"/>
        <end position="824"/>
    </location>
</feature>